<sequence length="228" mass="26205">MPLYTSRKKQKGQSTLTALVAKKGSEYIDRPLSESSLFVTESDDEDDAEEDPKKEESYSIPTDTELSQSKPTTTPKSKITASTFKKILEMKAFNVRNMDSTTQAQASPILSKEALRGIIPADPGKGKRVSGKNWKVEKKAFRIKSLGTGSSWKQKQEQRLRDQESKARLKELQAEKEAAKKAHIDRIKEKREKKAEQERYERLATVMHAKRVERLKRREKRNKLLKER</sequence>
<dbReference type="GO" id="GO:0006364">
    <property type="term" value="P:rRNA processing"/>
    <property type="evidence" value="ECO:0007669"/>
    <property type="project" value="UniProtKB-KW"/>
</dbReference>
<name>A0A1Q2YD77_9ASCO</name>
<evidence type="ECO:0000256" key="9">
    <source>
        <dbReference type="SAM" id="MobiDB-lite"/>
    </source>
</evidence>
<evidence type="ECO:0000313" key="11">
    <source>
        <dbReference type="Proteomes" id="UP000186136"/>
    </source>
</evidence>
<evidence type="ECO:0000256" key="5">
    <source>
        <dbReference type="ARBA" id="ARBA00022517"/>
    </source>
</evidence>
<dbReference type="EMBL" id="BDGI01000036">
    <property type="protein sequence ID" value="GAV27482.1"/>
    <property type="molecule type" value="Genomic_DNA"/>
</dbReference>
<dbReference type="Pfam" id="PF03879">
    <property type="entry name" value="Cgr1"/>
    <property type="match status" value="1"/>
</dbReference>
<dbReference type="GO" id="GO:0005730">
    <property type="term" value="C:nucleolus"/>
    <property type="evidence" value="ECO:0007669"/>
    <property type="project" value="UniProtKB-SubCell"/>
</dbReference>
<feature type="compositionally biased region" description="Polar residues" evidence="9">
    <location>
        <begin position="59"/>
        <end position="68"/>
    </location>
</feature>
<evidence type="ECO:0000256" key="6">
    <source>
        <dbReference type="ARBA" id="ARBA00022552"/>
    </source>
</evidence>
<evidence type="ECO:0000256" key="4">
    <source>
        <dbReference type="ARBA" id="ARBA00021475"/>
    </source>
</evidence>
<comment type="caution">
    <text evidence="10">The sequence shown here is derived from an EMBL/GenBank/DDBJ whole genome shotgun (WGS) entry which is preliminary data.</text>
</comment>
<accession>A0A1Q2YD77</accession>
<protein>
    <recommendedName>
        <fullName evidence="4">rRNA-processing protein CGR1</fullName>
    </recommendedName>
</protein>
<keyword evidence="11" id="KW-1185">Reference proteome</keyword>
<evidence type="ECO:0000256" key="7">
    <source>
        <dbReference type="ARBA" id="ARBA00023054"/>
    </source>
</evidence>
<evidence type="ECO:0000256" key="1">
    <source>
        <dbReference type="ARBA" id="ARBA00004090"/>
    </source>
</evidence>
<evidence type="ECO:0000313" key="10">
    <source>
        <dbReference type="EMBL" id="GAV27482.1"/>
    </source>
</evidence>
<keyword evidence="6" id="KW-0698">rRNA processing</keyword>
<comment type="similarity">
    <text evidence="3">Belongs to the CGR1 family.</text>
</comment>
<organism evidence="10 11">
    <name type="scientific">Pichia membranifaciens</name>
    <dbReference type="NCBI Taxonomy" id="4926"/>
    <lineage>
        <taxon>Eukaryota</taxon>
        <taxon>Fungi</taxon>
        <taxon>Dikarya</taxon>
        <taxon>Ascomycota</taxon>
        <taxon>Saccharomycotina</taxon>
        <taxon>Pichiomycetes</taxon>
        <taxon>Pichiales</taxon>
        <taxon>Pichiaceae</taxon>
        <taxon>Pichia</taxon>
    </lineage>
</organism>
<keyword evidence="7" id="KW-0175">Coiled coil</keyword>
<dbReference type="Proteomes" id="UP000186136">
    <property type="component" value="Unassembled WGS sequence"/>
</dbReference>
<feature type="compositionally biased region" description="Low complexity" evidence="9">
    <location>
        <begin position="69"/>
        <end position="80"/>
    </location>
</feature>
<comment type="function">
    <text evidence="1">Involved in nucleolar integrity and required for processing of the pre-rRNA for the 60S ribosome subunit.</text>
</comment>
<reference evidence="10 11" key="1">
    <citation type="submission" date="2016-08" db="EMBL/GenBank/DDBJ databases">
        <title>Whole genome shotgun sequence of Pichia membranifaciens KS47-1.</title>
        <authorList>
            <person name="Konishi M."/>
            <person name="Ishida M."/>
            <person name="Arakawa T."/>
            <person name="Kato Y."/>
            <person name="Horiuchi J."/>
        </authorList>
    </citation>
    <scope>NUCLEOTIDE SEQUENCE [LARGE SCALE GENOMIC DNA]</scope>
    <source>
        <strain evidence="10 11">KS47-1</strain>
    </source>
</reference>
<evidence type="ECO:0000256" key="8">
    <source>
        <dbReference type="ARBA" id="ARBA00023242"/>
    </source>
</evidence>
<comment type="subcellular location">
    <subcellularLocation>
        <location evidence="2">Nucleus</location>
        <location evidence="2">Nucleolus</location>
    </subcellularLocation>
</comment>
<feature type="region of interest" description="Disordered" evidence="9">
    <location>
        <begin position="32"/>
        <end position="80"/>
    </location>
</feature>
<proteinExistence type="inferred from homology"/>
<evidence type="ECO:0000256" key="2">
    <source>
        <dbReference type="ARBA" id="ARBA00004604"/>
    </source>
</evidence>
<feature type="region of interest" description="Disordered" evidence="9">
    <location>
        <begin position="174"/>
        <end position="199"/>
    </location>
</feature>
<dbReference type="OrthoDB" id="3942380at2759"/>
<feature type="compositionally biased region" description="Acidic residues" evidence="9">
    <location>
        <begin position="41"/>
        <end position="50"/>
    </location>
</feature>
<keyword evidence="5" id="KW-0690">Ribosome biogenesis</keyword>
<evidence type="ECO:0000256" key="3">
    <source>
        <dbReference type="ARBA" id="ARBA00007869"/>
    </source>
</evidence>
<dbReference type="AlphaFoldDB" id="A0A1Q2YD77"/>
<keyword evidence="8" id="KW-0539">Nucleus</keyword>
<gene>
    <name evidence="10" type="ORF">PMKS-000950</name>
</gene>
<dbReference type="InterPro" id="IPR005579">
    <property type="entry name" value="Cgr1-like"/>
</dbReference>